<name>A0A422ZND7_KLEPN</name>
<gene>
    <name evidence="1" type="ORF">B5L96_16565</name>
</gene>
<dbReference type="EMBL" id="NDBK01000075">
    <property type="protein sequence ID" value="OVF69787.1"/>
    <property type="molecule type" value="Genomic_DNA"/>
</dbReference>
<dbReference type="AlphaFoldDB" id="A0A422ZND7"/>
<comment type="caution">
    <text evidence="1">The sequence shown here is derived from an EMBL/GenBank/DDBJ whole genome shotgun (WGS) entry which is preliminary data.</text>
</comment>
<dbReference type="RefSeq" id="WP_207632434.1">
    <property type="nucleotide sequence ID" value="NZ_NDBK01000075.1"/>
</dbReference>
<organism evidence="1 2">
    <name type="scientific">Klebsiella pneumoniae</name>
    <dbReference type="NCBI Taxonomy" id="573"/>
    <lineage>
        <taxon>Bacteria</taxon>
        <taxon>Pseudomonadati</taxon>
        <taxon>Pseudomonadota</taxon>
        <taxon>Gammaproteobacteria</taxon>
        <taxon>Enterobacterales</taxon>
        <taxon>Enterobacteriaceae</taxon>
        <taxon>Klebsiella/Raoultella group</taxon>
        <taxon>Klebsiella</taxon>
        <taxon>Klebsiella pneumoniae complex</taxon>
    </lineage>
</organism>
<dbReference type="Proteomes" id="UP000196447">
    <property type="component" value="Unassembled WGS sequence"/>
</dbReference>
<protein>
    <submittedName>
        <fullName evidence="1">Uncharacterized protein</fullName>
    </submittedName>
</protein>
<proteinExistence type="predicted"/>
<feature type="non-terminal residue" evidence="1">
    <location>
        <position position="256"/>
    </location>
</feature>
<accession>A0A422ZND7</accession>
<sequence length="256" mass="27462">MTITETQKTAQLAAQAAVSAAEAKQYLLSIEQPVIDISESVADAQNAAAAAEMARVQAQDIADGLVQTIDSQLSEQEIQFESQMTTQQFSFISQLNQQEHEFDAQLASQESRYESVLQQAGKTVLGRYEDGPWTLTSYNQLVSYGGTFWKLAASVVIGAGYTTAGTTGATWDATDRANFVDVGQDQLRTELGTIFMPAASGNSATDVQLLQAALNVGGQISYNIPGEYLYNTHSVIKSGTSFHTAAGVNWKQVAGK</sequence>
<evidence type="ECO:0000313" key="2">
    <source>
        <dbReference type="Proteomes" id="UP000196447"/>
    </source>
</evidence>
<reference evidence="1 2" key="1">
    <citation type="submission" date="2017-03" db="EMBL/GenBank/DDBJ databases">
        <authorList>
            <person name="Fouts D."/>
            <person name="Stalin M.J."/>
            <person name="Chen L."/>
            <person name="Wright M."/>
            <person name="Sutton G."/>
            <person name="Nguyen K."/>
            <person name="Vanduin D."/>
            <person name="Rojas L."/>
            <person name="Hujer A."/>
            <person name="Hujer K."/>
            <person name="Bonomo R."/>
            <person name="Kreiswirth B."/>
            <person name="Adams M."/>
        </authorList>
    </citation>
    <scope>NUCLEOTIDE SEQUENCE [LARGE SCALE GENOMIC DNA]</scope>
    <source>
        <strain evidence="1 2">39383</strain>
    </source>
</reference>
<evidence type="ECO:0000313" key="1">
    <source>
        <dbReference type="EMBL" id="OVF69787.1"/>
    </source>
</evidence>